<reference evidence="3 4" key="1">
    <citation type="submission" date="2023-01" db="EMBL/GenBank/DDBJ databases">
        <title>Cultivation and genomic characterization of new, ubiquitous marine nitrite-oxidizing bacteria from the Nitrospirales.</title>
        <authorList>
            <person name="Mueller A.J."/>
            <person name="Daebeler A."/>
            <person name="Herbold C.W."/>
            <person name="Kirkegaard R.H."/>
            <person name="Daims H."/>
        </authorList>
    </citation>
    <scope>NUCLEOTIDE SEQUENCE [LARGE SCALE GENOMIC DNA]</scope>
    <source>
        <strain evidence="3 4">DK</strain>
    </source>
</reference>
<evidence type="ECO:0000259" key="2">
    <source>
        <dbReference type="PROSITE" id="PS51123"/>
    </source>
</evidence>
<accession>A0AA96GFF5</accession>
<evidence type="ECO:0000313" key="3">
    <source>
        <dbReference type="EMBL" id="WNM60741.1"/>
    </source>
</evidence>
<dbReference type="KEGG" id="nneo:PQG83_13340"/>
<dbReference type="GO" id="GO:0016020">
    <property type="term" value="C:membrane"/>
    <property type="evidence" value="ECO:0007669"/>
    <property type="project" value="UniProtKB-UniRule"/>
</dbReference>
<gene>
    <name evidence="3" type="ORF">PQG83_13340</name>
</gene>
<dbReference type="InterPro" id="IPR036737">
    <property type="entry name" value="OmpA-like_sf"/>
</dbReference>
<proteinExistence type="predicted"/>
<dbReference type="Proteomes" id="UP001302494">
    <property type="component" value="Chromosome"/>
</dbReference>
<evidence type="ECO:0000256" key="1">
    <source>
        <dbReference type="PROSITE-ProRule" id="PRU00473"/>
    </source>
</evidence>
<name>A0AA96GFF5_9BACT</name>
<dbReference type="InterPro" id="IPR006665">
    <property type="entry name" value="OmpA-like"/>
</dbReference>
<dbReference type="EMBL" id="CP116968">
    <property type="protein sequence ID" value="WNM60741.1"/>
    <property type="molecule type" value="Genomic_DNA"/>
</dbReference>
<protein>
    <recommendedName>
        <fullName evidence="2">OmpA-like domain-containing protein</fullName>
    </recommendedName>
</protein>
<keyword evidence="1" id="KW-0472">Membrane</keyword>
<feature type="domain" description="OmpA-like" evidence="2">
    <location>
        <begin position="56"/>
        <end position="173"/>
    </location>
</feature>
<sequence>MGTIWSVQESLANTLDIAPPLLSFQVDVDEEIHDALRVSLPAPFLGKGRGVRLSVEDMYQDPVFADVYFDDVRSSIHGGVEDFLHQTVALLKQEDRWGLRIEGHCDSRGPSAYNLARADYHLRSLAGFLVQLGIPSGRIHPVNFGQTPFSCQSGSERCQEDNLRAERIFSILSVNRFQRGCLARLRLVAGKDSDRATEYLKRPPYLQRIQLASPVITSFR</sequence>
<organism evidence="3 4">
    <name type="scientific">Candidatus Nitrospira neomarina</name>
    <dbReference type="NCBI Taxonomy" id="3020899"/>
    <lineage>
        <taxon>Bacteria</taxon>
        <taxon>Pseudomonadati</taxon>
        <taxon>Nitrospirota</taxon>
        <taxon>Nitrospiria</taxon>
        <taxon>Nitrospirales</taxon>
        <taxon>Nitrospiraceae</taxon>
        <taxon>Nitrospira</taxon>
    </lineage>
</organism>
<dbReference type="PROSITE" id="PS51123">
    <property type="entry name" value="OMPA_2"/>
    <property type="match status" value="1"/>
</dbReference>
<evidence type="ECO:0000313" key="4">
    <source>
        <dbReference type="Proteomes" id="UP001302494"/>
    </source>
</evidence>
<dbReference type="Gene3D" id="3.30.1330.60">
    <property type="entry name" value="OmpA-like domain"/>
    <property type="match status" value="1"/>
</dbReference>
<dbReference type="AlphaFoldDB" id="A0AA96GFF5"/>
<dbReference type="RefSeq" id="WP_312741887.1">
    <property type="nucleotide sequence ID" value="NZ_CP116968.1"/>
</dbReference>
<dbReference type="SUPFAM" id="SSF103088">
    <property type="entry name" value="OmpA-like"/>
    <property type="match status" value="1"/>
</dbReference>
<keyword evidence="4" id="KW-1185">Reference proteome</keyword>